<protein>
    <submittedName>
        <fullName evidence="2">Uncharacterized protein</fullName>
    </submittedName>
</protein>
<dbReference type="EMBL" id="JABCIY010000070">
    <property type="protein sequence ID" value="KAF7193851.1"/>
    <property type="molecule type" value="Genomic_DNA"/>
</dbReference>
<dbReference type="AlphaFoldDB" id="A0A8H6RPG1"/>
<feature type="region of interest" description="Disordered" evidence="1">
    <location>
        <begin position="1"/>
        <end position="36"/>
    </location>
</feature>
<name>A0A8H6RPG1_9PEZI</name>
<evidence type="ECO:0000256" key="1">
    <source>
        <dbReference type="SAM" id="MobiDB-lite"/>
    </source>
</evidence>
<feature type="region of interest" description="Disordered" evidence="1">
    <location>
        <begin position="140"/>
        <end position="165"/>
    </location>
</feature>
<accession>A0A8H6RPG1</accession>
<feature type="region of interest" description="Disordered" evidence="1">
    <location>
        <begin position="73"/>
        <end position="104"/>
    </location>
</feature>
<gene>
    <name evidence="2" type="ORF">HII31_04741</name>
</gene>
<proteinExistence type="predicted"/>
<evidence type="ECO:0000313" key="2">
    <source>
        <dbReference type="EMBL" id="KAF7193851.1"/>
    </source>
</evidence>
<dbReference type="OrthoDB" id="3645604at2759"/>
<dbReference type="Proteomes" id="UP000660729">
    <property type="component" value="Unassembled WGS sequence"/>
</dbReference>
<evidence type="ECO:0000313" key="3">
    <source>
        <dbReference type="Proteomes" id="UP000660729"/>
    </source>
</evidence>
<reference evidence="2" key="1">
    <citation type="submission" date="2020-04" db="EMBL/GenBank/DDBJ databases">
        <title>Draft genome resource of the tomato pathogen Pseudocercospora fuligena.</title>
        <authorList>
            <person name="Zaccaron A."/>
        </authorList>
    </citation>
    <scope>NUCLEOTIDE SEQUENCE</scope>
    <source>
        <strain evidence="2">PF001</strain>
    </source>
</reference>
<comment type="caution">
    <text evidence="2">The sequence shown here is derived from an EMBL/GenBank/DDBJ whole genome shotgun (WGS) entry which is preliminary data.</text>
</comment>
<keyword evidence="3" id="KW-1185">Reference proteome</keyword>
<sequence>MSRPALEPLGQFSERQQQRDTLRTAAQKSGKETDRAHTILEWGGNIQSTLSILPIERPFSDTKPAMLDRTWPSSFTKESRLQRAARPRVPLEPEYGESCDPFKGKKNQKAVVHAEEIFDFGRYSEDEAKRVMVNGAVDTGESTGCGMSNAREEVVGGRRNGSLGY</sequence>
<organism evidence="2 3">
    <name type="scientific">Pseudocercospora fuligena</name>
    <dbReference type="NCBI Taxonomy" id="685502"/>
    <lineage>
        <taxon>Eukaryota</taxon>
        <taxon>Fungi</taxon>
        <taxon>Dikarya</taxon>
        <taxon>Ascomycota</taxon>
        <taxon>Pezizomycotina</taxon>
        <taxon>Dothideomycetes</taxon>
        <taxon>Dothideomycetidae</taxon>
        <taxon>Mycosphaerellales</taxon>
        <taxon>Mycosphaerellaceae</taxon>
        <taxon>Pseudocercospora</taxon>
    </lineage>
</organism>